<dbReference type="EMBL" id="VSRR010051311">
    <property type="protein sequence ID" value="MPC79504.1"/>
    <property type="molecule type" value="Genomic_DNA"/>
</dbReference>
<feature type="compositionally biased region" description="Basic and acidic residues" evidence="2">
    <location>
        <begin position="1"/>
        <end position="22"/>
    </location>
</feature>
<dbReference type="SUPFAM" id="SSF57667">
    <property type="entry name" value="beta-beta-alpha zinc fingers"/>
    <property type="match status" value="1"/>
</dbReference>
<evidence type="ECO:0000313" key="4">
    <source>
        <dbReference type="EMBL" id="MPC79504.1"/>
    </source>
</evidence>
<reference evidence="4 5" key="1">
    <citation type="submission" date="2019-05" db="EMBL/GenBank/DDBJ databases">
        <title>Another draft genome of Portunus trituberculatus and its Hox gene families provides insights of decapod evolution.</title>
        <authorList>
            <person name="Jeong J.-H."/>
            <person name="Song I."/>
            <person name="Kim S."/>
            <person name="Choi T."/>
            <person name="Kim D."/>
            <person name="Ryu S."/>
            <person name="Kim W."/>
        </authorList>
    </citation>
    <scope>NUCLEOTIDE SEQUENCE [LARGE SCALE GENOMIC DNA]</scope>
    <source>
        <tissue evidence="4">Muscle</tissue>
    </source>
</reference>
<keyword evidence="1" id="KW-0862">Zinc</keyword>
<dbReference type="Proteomes" id="UP000324222">
    <property type="component" value="Unassembled WGS sequence"/>
</dbReference>
<keyword evidence="1" id="KW-0863">Zinc-finger</keyword>
<dbReference type="PROSITE" id="PS00028">
    <property type="entry name" value="ZINC_FINGER_C2H2_1"/>
    <property type="match status" value="1"/>
</dbReference>
<dbReference type="AlphaFoldDB" id="A0A5B7IFN8"/>
<evidence type="ECO:0000256" key="1">
    <source>
        <dbReference type="PROSITE-ProRule" id="PRU00042"/>
    </source>
</evidence>
<dbReference type="GO" id="GO:0008270">
    <property type="term" value="F:zinc ion binding"/>
    <property type="evidence" value="ECO:0007669"/>
    <property type="project" value="UniProtKB-KW"/>
</dbReference>
<feature type="domain" description="C2H2-type" evidence="3">
    <location>
        <begin position="40"/>
        <end position="67"/>
    </location>
</feature>
<dbReference type="PROSITE" id="PS50157">
    <property type="entry name" value="ZINC_FINGER_C2H2_2"/>
    <property type="match status" value="1"/>
</dbReference>
<protein>
    <recommendedName>
        <fullName evidence="3">C2H2-type domain-containing protein</fullName>
    </recommendedName>
</protein>
<keyword evidence="1" id="KW-0479">Metal-binding</keyword>
<feature type="region of interest" description="Disordered" evidence="2">
    <location>
        <begin position="1"/>
        <end position="34"/>
    </location>
</feature>
<organism evidence="4 5">
    <name type="scientific">Portunus trituberculatus</name>
    <name type="common">Swimming crab</name>
    <name type="synonym">Neptunus trituberculatus</name>
    <dbReference type="NCBI Taxonomy" id="210409"/>
    <lineage>
        <taxon>Eukaryota</taxon>
        <taxon>Metazoa</taxon>
        <taxon>Ecdysozoa</taxon>
        <taxon>Arthropoda</taxon>
        <taxon>Crustacea</taxon>
        <taxon>Multicrustacea</taxon>
        <taxon>Malacostraca</taxon>
        <taxon>Eumalacostraca</taxon>
        <taxon>Eucarida</taxon>
        <taxon>Decapoda</taxon>
        <taxon>Pleocyemata</taxon>
        <taxon>Brachyura</taxon>
        <taxon>Eubrachyura</taxon>
        <taxon>Portunoidea</taxon>
        <taxon>Portunidae</taxon>
        <taxon>Portuninae</taxon>
        <taxon>Portunus</taxon>
    </lineage>
</organism>
<comment type="caution">
    <text evidence="4">The sequence shown here is derived from an EMBL/GenBank/DDBJ whole genome shotgun (WGS) entry which is preliminary data.</text>
</comment>
<gene>
    <name evidence="4" type="ORF">E2C01_074033</name>
</gene>
<evidence type="ECO:0000313" key="5">
    <source>
        <dbReference type="Proteomes" id="UP000324222"/>
    </source>
</evidence>
<name>A0A5B7IFN8_PORTR</name>
<keyword evidence="5" id="KW-1185">Reference proteome</keyword>
<accession>A0A5B7IFN8</accession>
<dbReference type="InterPro" id="IPR013087">
    <property type="entry name" value="Znf_C2H2_type"/>
</dbReference>
<sequence length="78" mass="9381">MSVKRDILNLETGRRNHREQIRAARHRRRQSQIENRDTPHICNICHRGFMTWTGLLSHIRAHERRHGRGRRRALDGQP</sequence>
<proteinExistence type="predicted"/>
<evidence type="ECO:0000256" key="2">
    <source>
        <dbReference type="SAM" id="MobiDB-lite"/>
    </source>
</evidence>
<evidence type="ECO:0000259" key="3">
    <source>
        <dbReference type="PROSITE" id="PS50157"/>
    </source>
</evidence>
<dbReference type="InterPro" id="IPR036236">
    <property type="entry name" value="Znf_C2H2_sf"/>
</dbReference>